<accession>A0A3M7L591</accession>
<evidence type="ECO:0000256" key="3">
    <source>
        <dbReference type="ARBA" id="ARBA00033094"/>
    </source>
</evidence>
<dbReference type="GO" id="GO:0005737">
    <property type="term" value="C:cytoplasm"/>
    <property type="evidence" value="ECO:0007669"/>
    <property type="project" value="InterPro"/>
</dbReference>
<keyword evidence="5" id="KW-0812">Transmembrane</keyword>
<evidence type="ECO:0000256" key="1">
    <source>
        <dbReference type="ARBA" id="ARBA00006100"/>
    </source>
</evidence>
<dbReference type="Gene3D" id="3.40.50.720">
    <property type="entry name" value="NAD(P)-binding Rossmann-like Domain"/>
    <property type="match status" value="1"/>
</dbReference>
<evidence type="ECO:0000313" key="8">
    <source>
        <dbReference type="Proteomes" id="UP000279271"/>
    </source>
</evidence>
<evidence type="ECO:0000259" key="6">
    <source>
        <dbReference type="PROSITE" id="PS51918"/>
    </source>
</evidence>
<dbReference type="PANTHER" id="PTHR13932:SF5">
    <property type="entry name" value="RADICAL S-ADENOSYL METHIONINE DOMAIN-CONTAINING PROTEIN 1, MITOCHONDRIAL"/>
    <property type="match status" value="1"/>
</dbReference>
<dbReference type="SFLD" id="SFLDF00562">
    <property type="entry name" value="HemN-like__clustered_with_heat"/>
    <property type="match status" value="1"/>
</dbReference>
<comment type="caution">
    <text evidence="7">The sequence shown here is derived from an EMBL/GenBank/DDBJ whole genome shotgun (WGS) entry which is preliminary data.</text>
</comment>
<keyword evidence="5" id="KW-0472">Membrane</keyword>
<evidence type="ECO:0000256" key="5">
    <source>
        <dbReference type="SAM" id="Phobius"/>
    </source>
</evidence>
<dbReference type="InterPro" id="IPR007197">
    <property type="entry name" value="rSAM"/>
</dbReference>
<comment type="function">
    <text evidence="4">May be a heme chaperone, appears to bind heme. Homologous bacterial proteins do not have oxygen-independent coproporphyrinogen-III oxidase activity. Binds 1 [4Fe-4S] cluster. The cluster is coordinated with 3 cysteines and an exchangeable S-adenosyl-L-methionine.</text>
</comment>
<evidence type="ECO:0000256" key="2">
    <source>
        <dbReference type="ARBA" id="ARBA00014678"/>
    </source>
</evidence>
<dbReference type="InterPro" id="IPR020904">
    <property type="entry name" value="Sc_DH/Rdtase_CS"/>
</dbReference>
<evidence type="ECO:0000256" key="4">
    <source>
        <dbReference type="ARBA" id="ARBA00045130"/>
    </source>
</evidence>
<dbReference type="GO" id="GO:0051539">
    <property type="term" value="F:4 iron, 4 sulfur cluster binding"/>
    <property type="evidence" value="ECO:0007669"/>
    <property type="project" value="InterPro"/>
</dbReference>
<gene>
    <name evidence="7" type="ORF">APUTEX25_004233</name>
</gene>
<dbReference type="InterPro" id="IPR004559">
    <property type="entry name" value="HemW-like"/>
</dbReference>
<dbReference type="InterPro" id="IPR002347">
    <property type="entry name" value="SDR_fam"/>
</dbReference>
<feature type="transmembrane region" description="Helical" evidence="5">
    <location>
        <begin position="6"/>
        <end position="30"/>
    </location>
</feature>
<dbReference type="InterPro" id="IPR036291">
    <property type="entry name" value="NAD(P)-bd_dom_sf"/>
</dbReference>
<dbReference type="GO" id="GO:0004109">
    <property type="term" value="F:coproporphyrinogen oxidase activity"/>
    <property type="evidence" value="ECO:0007669"/>
    <property type="project" value="InterPro"/>
</dbReference>
<dbReference type="SFLD" id="SFLDS00029">
    <property type="entry name" value="Radical_SAM"/>
    <property type="match status" value="1"/>
</dbReference>
<dbReference type="PANTHER" id="PTHR13932">
    <property type="entry name" value="COPROPORPHYRINIGEN III OXIDASE"/>
    <property type="match status" value="1"/>
</dbReference>
<dbReference type="InterPro" id="IPR058240">
    <property type="entry name" value="rSAM_sf"/>
</dbReference>
<dbReference type="EMBL" id="QOKY01000128">
    <property type="protein sequence ID" value="RMZ57399.1"/>
    <property type="molecule type" value="Genomic_DNA"/>
</dbReference>
<comment type="similarity">
    <text evidence="1">Belongs to the anaerobic coproporphyrinogen-III oxidase family. HemW subfamily.</text>
</comment>
<dbReference type="InterPro" id="IPR006638">
    <property type="entry name" value="Elp3/MiaA/NifB-like_rSAM"/>
</dbReference>
<feature type="domain" description="Radical SAM core" evidence="6">
    <location>
        <begin position="335"/>
        <end position="571"/>
    </location>
</feature>
<dbReference type="SUPFAM" id="SSF102114">
    <property type="entry name" value="Radical SAM enzymes"/>
    <property type="match status" value="1"/>
</dbReference>
<dbReference type="GO" id="GO:0006779">
    <property type="term" value="P:porphyrin-containing compound biosynthetic process"/>
    <property type="evidence" value="ECO:0007669"/>
    <property type="project" value="InterPro"/>
</dbReference>
<evidence type="ECO:0000313" key="7">
    <source>
        <dbReference type="EMBL" id="RMZ57399.1"/>
    </source>
</evidence>
<sequence>MSVLASIAGWLVAFIFLSYLIPHTFVAWFYKTQNLKKKYNARWALVTGASSGIGKAIASRLASQGLNVVMVAYPDPLLEASHEELSARFPNVTLKKVPVDLGRPGYMPAIEKAIEGIDVQVVFLNAGYVLTGFFADVALERQNANLECNAVNAVQITHVLLQKLLDKHLKGCFVYTSSAAAAIPNPFSVLYASTKAFISTFGASLAAEVKPSGIDVLVFHPSPVASRFYDKAHKLDAMEFFKKMAVDPEDLPDTIFASIGRLVWRDVGPTAIGFRLLMKVLDYNLFSTLIAVFGHLMPDFKRHMKPRVKKTESVRIGSAVQRLTHGGWVPSFCLPPSADPVGAYIHLPFCKRKCLYCDFPVIALGRAVDDAAPVPAIEAYVGSLEREIAATPAQNPHPLQSVYFGGGTPSLTPPPLVERLLHALERAYGIAPGAEVSFEADPGTFDAGRLRSLQALGVNRLSVGVQAFQDDLLHRCGRSHSVAEVHAAIEAIHAAGVPAWSLDLMSGLPGLDPGAWAASLEAAVAAAPTHVEAGTPFAAMYRPGQEPLPSDDAAAAMFGQASECLRGAGYEHYEISNYALPGSRSRHNTMYWSGSSFYGFGMGAASYLQGRRFSRPKSLPAYLRWLEAYREGPRESPGAELPPESRRDVLLDAIMLRSRLRDGVWLTVLEDIAGDKRHEPALLSALEPHVAAGLAWLERDGEGAATHFGLTDPEGFLLSNDVVSDIFLALDES</sequence>
<dbReference type="PROSITE" id="PS51918">
    <property type="entry name" value="RADICAL_SAM"/>
    <property type="match status" value="1"/>
</dbReference>
<dbReference type="PRINTS" id="PR00081">
    <property type="entry name" value="GDHRDH"/>
</dbReference>
<reference evidence="8" key="1">
    <citation type="journal article" date="2018" name="Algal Res.">
        <title>Characterization of plant carbon substrate utilization by Auxenochlorella protothecoides.</title>
        <authorList>
            <person name="Vogler B.W."/>
            <person name="Starkenburg S.R."/>
            <person name="Sudasinghe N."/>
            <person name="Schambach J.Y."/>
            <person name="Rollin J.A."/>
            <person name="Pattathil S."/>
            <person name="Barry A.N."/>
        </authorList>
    </citation>
    <scope>NUCLEOTIDE SEQUENCE [LARGE SCALE GENOMIC DNA]</scope>
    <source>
        <strain evidence="8">UTEX 25</strain>
    </source>
</reference>
<dbReference type="Pfam" id="PF00106">
    <property type="entry name" value="adh_short"/>
    <property type="match status" value="1"/>
</dbReference>
<proteinExistence type="inferred from homology"/>
<dbReference type="AlphaFoldDB" id="A0A3M7L591"/>
<dbReference type="PROSITE" id="PS00061">
    <property type="entry name" value="ADH_SHORT"/>
    <property type="match status" value="1"/>
</dbReference>
<dbReference type="Pfam" id="PF04055">
    <property type="entry name" value="Radical_SAM"/>
    <property type="match status" value="1"/>
</dbReference>
<dbReference type="SFLD" id="SFLDG01065">
    <property type="entry name" value="anaerobic_coproporphyrinogen-I"/>
    <property type="match status" value="1"/>
</dbReference>
<dbReference type="InterPro" id="IPR034505">
    <property type="entry name" value="Coproporphyrinogen-III_oxidase"/>
</dbReference>
<name>A0A3M7L591_AUXPR</name>
<protein>
    <recommendedName>
        <fullName evidence="2">Radical S-adenosyl methionine domain-containing protein 1, mitochondrial</fullName>
    </recommendedName>
    <alternativeName>
        <fullName evidence="3">Putative heme chaperone</fullName>
    </alternativeName>
</protein>
<dbReference type="SUPFAM" id="SSF51735">
    <property type="entry name" value="NAD(P)-binding Rossmann-fold domains"/>
    <property type="match status" value="1"/>
</dbReference>
<dbReference type="CDD" id="cd01335">
    <property type="entry name" value="Radical_SAM"/>
    <property type="match status" value="1"/>
</dbReference>
<organism evidence="7 8">
    <name type="scientific">Auxenochlorella protothecoides</name>
    <name type="common">Green microalga</name>
    <name type="synonym">Chlorella protothecoides</name>
    <dbReference type="NCBI Taxonomy" id="3075"/>
    <lineage>
        <taxon>Eukaryota</taxon>
        <taxon>Viridiplantae</taxon>
        <taxon>Chlorophyta</taxon>
        <taxon>core chlorophytes</taxon>
        <taxon>Trebouxiophyceae</taxon>
        <taxon>Chlorellales</taxon>
        <taxon>Chlorellaceae</taxon>
        <taxon>Auxenochlorella</taxon>
    </lineage>
</organism>
<dbReference type="Proteomes" id="UP000279271">
    <property type="component" value="Unassembled WGS sequence"/>
</dbReference>
<dbReference type="SMART" id="SM00729">
    <property type="entry name" value="Elp3"/>
    <property type="match status" value="1"/>
</dbReference>
<keyword evidence="5" id="KW-1133">Transmembrane helix</keyword>